<dbReference type="SUPFAM" id="SSF50729">
    <property type="entry name" value="PH domain-like"/>
    <property type="match status" value="1"/>
</dbReference>
<gene>
    <name evidence="2" type="ORF">Tcan_12826</name>
</gene>
<organism evidence="2 3">
    <name type="scientific">Toxocara canis</name>
    <name type="common">Canine roundworm</name>
    <dbReference type="NCBI Taxonomy" id="6265"/>
    <lineage>
        <taxon>Eukaryota</taxon>
        <taxon>Metazoa</taxon>
        <taxon>Ecdysozoa</taxon>
        <taxon>Nematoda</taxon>
        <taxon>Chromadorea</taxon>
        <taxon>Rhabditida</taxon>
        <taxon>Spirurina</taxon>
        <taxon>Ascaridomorpha</taxon>
        <taxon>Ascaridoidea</taxon>
        <taxon>Toxocaridae</taxon>
        <taxon>Toxocara</taxon>
    </lineage>
</organism>
<protein>
    <submittedName>
        <fullName evidence="2">Uncharacterized protein</fullName>
    </submittedName>
</protein>
<comment type="caution">
    <text evidence="2">The sequence shown here is derived from an EMBL/GenBank/DDBJ whole genome shotgun (WGS) entry which is preliminary data.</text>
</comment>
<feature type="region of interest" description="Disordered" evidence="1">
    <location>
        <begin position="112"/>
        <end position="147"/>
    </location>
</feature>
<dbReference type="PANTHER" id="PTHR45945:SF3">
    <property type="entry name" value="REGULATOR OF G-PROTEIN SIGNALING LOCO"/>
    <property type="match status" value="1"/>
</dbReference>
<dbReference type="Proteomes" id="UP000031036">
    <property type="component" value="Unassembled WGS sequence"/>
</dbReference>
<evidence type="ECO:0000313" key="3">
    <source>
        <dbReference type="Proteomes" id="UP000031036"/>
    </source>
</evidence>
<name>A0A0B2UTL7_TOXCA</name>
<dbReference type="EMBL" id="JPKZ01003252">
    <property type="protein sequence ID" value="KHN72452.1"/>
    <property type="molecule type" value="Genomic_DNA"/>
</dbReference>
<sequence length="498" mass="55415">MERTAKIQVSSHRANEIAFKVDRPCTVRISNNSSNGKPGALSSGSILIRVDGGRIGEMATDNAAQVFATLQNAQLSTPFTNTQPKHMDILSGEETDASDSDTQVFISMRKRQHRKMLTRRRVSTPKPRSSNRTHACRMPTPRRRSVSCTNLRLQRSTSDDSNRVSSRAGHVVQGTCVGGRQSRSPKCYQPLINDKMHMHQLGDITRRSSYGNGLEGLRPIRHHSAGCCASASAESGSLSETDSLSSRYVSAASTQNDSLSSYMDGLAAPFVLPLRETLIYQCFLLSLGAVPIMYTRSAASIVNKAIVSLKNQAIVARTVFMQIYYKMIVVYNKRREITHRLLATNIDVAVASAENRQLLGVIVSSPRRDRFVCHVFGTDEQLLFHFAHGKYTRRYGVNCTRVQDGSMVFCNEFPHSAVSVVRHINYMQDSPRIEAPQRCITSKHTRFAKRNQHYTRPILSSLSDNVIESSSSQTATSDSLSFAAQRFGPHTMHFFCSL</sequence>
<dbReference type="GO" id="GO:0005737">
    <property type="term" value="C:cytoplasm"/>
    <property type="evidence" value="ECO:0007669"/>
    <property type="project" value="TreeGrafter"/>
</dbReference>
<proteinExistence type="predicted"/>
<dbReference type="AlphaFoldDB" id="A0A0B2UTL7"/>
<evidence type="ECO:0000256" key="1">
    <source>
        <dbReference type="SAM" id="MobiDB-lite"/>
    </source>
</evidence>
<reference evidence="2 3" key="1">
    <citation type="submission" date="2014-11" db="EMBL/GenBank/DDBJ databases">
        <title>Genetic blueprint of the zoonotic pathogen Toxocara canis.</title>
        <authorList>
            <person name="Zhu X.-Q."/>
            <person name="Korhonen P.K."/>
            <person name="Cai H."/>
            <person name="Young N.D."/>
            <person name="Nejsum P."/>
            <person name="von Samson-Himmelstjerna G."/>
            <person name="Boag P.R."/>
            <person name="Tan P."/>
            <person name="Li Q."/>
            <person name="Min J."/>
            <person name="Yang Y."/>
            <person name="Wang X."/>
            <person name="Fang X."/>
            <person name="Hall R.S."/>
            <person name="Hofmann A."/>
            <person name="Sternberg P.W."/>
            <person name="Jex A.R."/>
            <person name="Gasser R.B."/>
        </authorList>
    </citation>
    <scope>NUCLEOTIDE SEQUENCE [LARGE SCALE GENOMIC DNA]</scope>
    <source>
        <strain evidence="2">PN_DK_2014</strain>
    </source>
</reference>
<dbReference type="GO" id="GO:0008277">
    <property type="term" value="P:regulation of G protein-coupled receptor signaling pathway"/>
    <property type="evidence" value="ECO:0007669"/>
    <property type="project" value="TreeGrafter"/>
</dbReference>
<dbReference type="GO" id="GO:0005096">
    <property type="term" value="F:GTPase activator activity"/>
    <property type="evidence" value="ECO:0007669"/>
    <property type="project" value="InterPro"/>
</dbReference>
<dbReference type="PANTHER" id="PTHR45945">
    <property type="entry name" value="REGULATOR OF G-PROTEIN SIGNALING LOCO"/>
    <property type="match status" value="1"/>
</dbReference>
<dbReference type="InterPro" id="IPR011993">
    <property type="entry name" value="PH-like_dom_sf"/>
</dbReference>
<accession>A0A0B2UTL7</accession>
<dbReference type="Gene3D" id="2.30.29.30">
    <property type="entry name" value="Pleckstrin-homology domain (PH domain)/Phosphotyrosine-binding domain (PTB)"/>
    <property type="match status" value="1"/>
</dbReference>
<dbReference type="GO" id="GO:0005634">
    <property type="term" value="C:nucleus"/>
    <property type="evidence" value="ECO:0007669"/>
    <property type="project" value="TreeGrafter"/>
</dbReference>
<dbReference type="STRING" id="6265.A0A0B2UTL7"/>
<dbReference type="InterPro" id="IPR046995">
    <property type="entry name" value="RGS10/12/14-like"/>
</dbReference>
<dbReference type="OrthoDB" id="196547at2759"/>
<evidence type="ECO:0000313" key="2">
    <source>
        <dbReference type="EMBL" id="KHN72452.1"/>
    </source>
</evidence>
<feature type="compositionally biased region" description="Basic residues" evidence="1">
    <location>
        <begin position="112"/>
        <end position="145"/>
    </location>
</feature>
<keyword evidence="3" id="KW-1185">Reference proteome</keyword>
<dbReference type="GO" id="GO:0005886">
    <property type="term" value="C:plasma membrane"/>
    <property type="evidence" value="ECO:0007669"/>
    <property type="project" value="TreeGrafter"/>
</dbReference>